<dbReference type="Pfam" id="PF12833">
    <property type="entry name" value="HTH_18"/>
    <property type="match status" value="1"/>
</dbReference>
<keyword evidence="3" id="KW-0804">Transcription</keyword>
<reference evidence="5 6" key="1">
    <citation type="submission" date="2021-03" db="EMBL/GenBank/DDBJ databases">
        <authorList>
            <person name="Gilmore M.S."/>
            <person name="Schwartzman J."/>
            <person name="Van Tyne D."/>
            <person name="Martin M."/>
            <person name="Earl A.M."/>
            <person name="Manson A.L."/>
            <person name="Straub T."/>
            <person name="Salamzade R."/>
            <person name="Saavedra J."/>
            <person name="Lebreton F."/>
            <person name="Prichula J."/>
            <person name="Schaufler K."/>
            <person name="Gaca A."/>
            <person name="Sgardioli B."/>
            <person name="Wagenaar J."/>
            <person name="Strong T."/>
        </authorList>
    </citation>
    <scope>NUCLEOTIDE SEQUENCE [LARGE SCALE GENOMIC DNA]</scope>
    <source>
        <strain evidence="5 6">665A</strain>
    </source>
</reference>
<dbReference type="PANTHER" id="PTHR43280">
    <property type="entry name" value="ARAC-FAMILY TRANSCRIPTIONAL REGULATOR"/>
    <property type="match status" value="1"/>
</dbReference>
<proteinExistence type="predicted"/>
<protein>
    <recommendedName>
        <fullName evidence="4">HTH araC/xylS-type domain-containing protein</fullName>
    </recommendedName>
</protein>
<dbReference type="InterPro" id="IPR018060">
    <property type="entry name" value="HTH_AraC"/>
</dbReference>
<dbReference type="CDD" id="cd02208">
    <property type="entry name" value="cupin_RmlC-like"/>
    <property type="match status" value="1"/>
</dbReference>
<feature type="domain" description="HTH araC/xylS-type" evidence="4">
    <location>
        <begin position="195"/>
        <end position="293"/>
    </location>
</feature>
<dbReference type="Proteomes" id="UP000664357">
    <property type="component" value="Unassembled WGS sequence"/>
</dbReference>
<dbReference type="SUPFAM" id="SSF46689">
    <property type="entry name" value="Homeodomain-like"/>
    <property type="match status" value="2"/>
</dbReference>
<keyword evidence="2" id="KW-0238">DNA-binding</keyword>
<dbReference type="InterPro" id="IPR009057">
    <property type="entry name" value="Homeodomain-like_sf"/>
</dbReference>
<evidence type="ECO:0000313" key="5">
    <source>
        <dbReference type="EMBL" id="MEO1771887.1"/>
    </source>
</evidence>
<accession>A0ABV0ETB4</accession>
<dbReference type="InterPro" id="IPR018062">
    <property type="entry name" value="HTH_AraC-typ_CS"/>
</dbReference>
<evidence type="ECO:0000259" key="4">
    <source>
        <dbReference type="PROSITE" id="PS01124"/>
    </source>
</evidence>
<dbReference type="Gene3D" id="2.60.120.10">
    <property type="entry name" value="Jelly Rolls"/>
    <property type="match status" value="1"/>
</dbReference>
<dbReference type="InterPro" id="IPR014710">
    <property type="entry name" value="RmlC-like_jellyroll"/>
</dbReference>
<dbReference type="PRINTS" id="PR00032">
    <property type="entry name" value="HTHARAC"/>
</dbReference>
<dbReference type="PANTHER" id="PTHR43280:SF28">
    <property type="entry name" value="HTH-TYPE TRANSCRIPTIONAL ACTIVATOR RHAS"/>
    <property type="match status" value="1"/>
</dbReference>
<evidence type="ECO:0000256" key="3">
    <source>
        <dbReference type="ARBA" id="ARBA00023163"/>
    </source>
</evidence>
<dbReference type="SMART" id="SM00342">
    <property type="entry name" value="HTH_ARAC"/>
    <property type="match status" value="1"/>
</dbReference>
<comment type="caution">
    <text evidence="5">The sequence shown here is derived from an EMBL/GenBank/DDBJ whole genome shotgun (WGS) entry which is preliminary data.</text>
</comment>
<keyword evidence="1" id="KW-0805">Transcription regulation</keyword>
<dbReference type="InterPro" id="IPR003313">
    <property type="entry name" value="AraC-bd"/>
</dbReference>
<dbReference type="Gene3D" id="1.10.10.60">
    <property type="entry name" value="Homeodomain-like"/>
    <property type="match status" value="2"/>
</dbReference>
<keyword evidence="6" id="KW-1185">Reference proteome</keyword>
<reference evidence="5 6" key="2">
    <citation type="submission" date="2024-02" db="EMBL/GenBank/DDBJ databases">
        <title>The Genome Sequence of Enterococcus sp. DIV0159.</title>
        <authorList>
            <person name="Earl A."/>
            <person name="Manson A."/>
            <person name="Gilmore M."/>
            <person name="Sanders J."/>
            <person name="Shea T."/>
            <person name="Howe W."/>
            <person name="Livny J."/>
            <person name="Cuomo C."/>
            <person name="Neafsey D."/>
            <person name="Birren B."/>
        </authorList>
    </citation>
    <scope>NUCLEOTIDE SEQUENCE [LARGE SCALE GENOMIC DNA]</scope>
    <source>
        <strain evidence="5 6">665A</strain>
    </source>
</reference>
<evidence type="ECO:0000256" key="2">
    <source>
        <dbReference type="ARBA" id="ARBA00023125"/>
    </source>
</evidence>
<dbReference type="RefSeq" id="WP_207702615.1">
    <property type="nucleotide sequence ID" value="NZ_JAFREL020000003.1"/>
</dbReference>
<gene>
    <name evidence="5" type="ORF">JZO67_003869</name>
</gene>
<name>A0ABV0ETB4_9ENTE</name>
<dbReference type="PROSITE" id="PS00041">
    <property type="entry name" value="HTH_ARAC_FAMILY_1"/>
    <property type="match status" value="1"/>
</dbReference>
<dbReference type="InterPro" id="IPR037923">
    <property type="entry name" value="HTH-like"/>
</dbReference>
<dbReference type="Pfam" id="PF02311">
    <property type="entry name" value="AraC_binding"/>
    <property type="match status" value="1"/>
</dbReference>
<evidence type="ECO:0000313" key="6">
    <source>
        <dbReference type="Proteomes" id="UP000664357"/>
    </source>
</evidence>
<evidence type="ECO:0000256" key="1">
    <source>
        <dbReference type="ARBA" id="ARBA00023015"/>
    </source>
</evidence>
<organism evidence="5 6">
    <name type="scientific">Candidatus Enterococcus ferrettii</name>
    <dbReference type="NCBI Taxonomy" id="2815324"/>
    <lineage>
        <taxon>Bacteria</taxon>
        <taxon>Bacillati</taxon>
        <taxon>Bacillota</taxon>
        <taxon>Bacilli</taxon>
        <taxon>Lactobacillales</taxon>
        <taxon>Enterococcaceae</taxon>
        <taxon>Enterococcus</taxon>
    </lineage>
</organism>
<dbReference type="SUPFAM" id="SSF51215">
    <property type="entry name" value="Regulatory protein AraC"/>
    <property type="match status" value="1"/>
</dbReference>
<dbReference type="EMBL" id="JAFREL020000003">
    <property type="protein sequence ID" value="MEO1771887.1"/>
    <property type="molecule type" value="Genomic_DNA"/>
</dbReference>
<dbReference type="PROSITE" id="PS01124">
    <property type="entry name" value="HTH_ARAC_FAMILY_2"/>
    <property type="match status" value="1"/>
</dbReference>
<sequence length="297" mass="35011">MGKEPQLHEKNRYQDSNFPFEIYTVNRYNMFPMGRGFNNLHWHEEIQYTIAAKGDLTIQVNGKAYQLREGDGIFINSGYLHVTKKMQDQGEYFSINFNPRLLSFSLGSLLEQNYVLPYVGEYLLPITIFRPEVPWEKEVLDKFFAIHQLYQEKQTFAWEYKLVILLSSIWDAILSNTKMEITNQGQLKLKQNRMQELLDFVHQHFGEAITIKEMAEAAHISPTECTRCFKEFTDYSPYEYLIQYRISEAKQQLMQTDDSIQQIAIQTGFHESSSFIQAFKKRVGITPLKYRIHQGRI</sequence>
<dbReference type="InterPro" id="IPR020449">
    <property type="entry name" value="Tscrpt_reg_AraC-type_HTH"/>
</dbReference>